<organism evidence="4 5">
    <name type="scientific">Wickerhamomyces ciferrii (strain ATCC 14091 / BCRC 22168 / CBS 111 / JCM 3599 / NBRC 0793 / NRRL Y-1031 F-60-10)</name>
    <name type="common">Yeast</name>
    <name type="synonym">Pichia ciferrii</name>
    <dbReference type="NCBI Taxonomy" id="1206466"/>
    <lineage>
        <taxon>Eukaryota</taxon>
        <taxon>Fungi</taxon>
        <taxon>Dikarya</taxon>
        <taxon>Ascomycota</taxon>
        <taxon>Saccharomycotina</taxon>
        <taxon>Saccharomycetes</taxon>
        <taxon>Phaffomycetales</taxon>
        <taxon>Wickerhamomycetaceae</taxon>
        <taxon>Wickerhamomyces</taxon>
    </lineage>
</organism>
<dbReference type="GO" id="GO:0000428">
    <property type="term" value="C:DNA-directed RNA polymerase complex"/>
    <property type="evidence" value="ECO:0007669"/>
    <property type="project" value="UniProtKB-KW"/>
</dbReference>
<keyword evidence="5" id="KW-1185">Reference proteome</keyword>
<feature type="compositionally biased region" description="Low complexity" evidence="2">
    <location>
        <begin position="298"/>
        <end position="321"/>
    </location>
</feature>
<evidence type="ECO:0000256" key="2">
    <source>
        <dbReference type="SAM" id="MobiDB-lite"/>
    </source>
</evidence>
<feature type="region of interest" description="Disordered" evidence="2">
    <location>
        <begin position="236"/>
        <end position="273"/>
    </location>
</feature>
<protein>
    <submittedName>
        <fullName evidence="4">DNA-directed RNA polymerase II subunit</fullName>
        <ecNumber evidence="4">2.7.7.6</ecNumber>
    </submittedName>
</protein>
<dbReference type="EC" id="2.7.7.6" evidence="4"/>
<dbReference type="Pfam" id="PF00320">
    <property type="entry name" value="GATA"/>
    <property type="match status" value="1"/>
</dbReference>
<dbReference type="CDD" id="cd00202">
    <property type="entry name" value="ZnF_GATA"/>
    <property type="match status" value="1"/>
</dbReference>
<dbReference type="InterPro" id="IPR013088">
    <property type="entry name" value="Znf_NHR/GATA"/>
</dbReference>
<name>K0KXK0_WICCF</name>
<dbReference type="STRING" id="1206466.K0KXK0"/>
<keyword evidence="1" id="KW-0863">Zinc-finger</keyword>
<dbReference type="GO" id="GO:0006355">
    <property type="term" value="P:regulation of DNA-templated transcription"/>
    <property type="evidence" value="ECO:0007669"/>
    <property type="project" value="InterPro"/>
</dbReference>
<feature type="region of interest" description="Disordered" evidence="2">
    <location>
        <begin position="28"/>
        <end position="101"/>
    </location>
</feature>
<dbReference type="HOGENOM" id="CLU_027584_0_0_1"/>
<keyword evidence="4" id="KW-0808">Transferase</keyword>
<dbReference type="eggNOG" id="ENOG502QX5C">
    <property type="taxonomic scope" value="Eukaryota"/>
</dbReference>
<keyword evidence="4" id="KW-0804">Transcription</keyword>
<dbReference type="PROSITE" id="PS50114">
    <property type="entry name" value="GATA_ZN_FINGER_2"/>
    <property type="match status" value="1"/>
</dbReference>
<accession>K0KXK0</accession>
<feature type="domain" description="GATA-type" evidence="3">
    <location>
        <begin position="420"/>
        <end position="460"/>
    </location>
</feature>
<keyword evidence="1" id="KW-0862">Zinc</keyword>
<dbReference type="Proteomes" id="UP000009328">
    <property type="component" value="Unassembled WGS sequence"/>
</dbReference>
<proteinExistence type="predicted"/>
<keyword evidence="4" id="KW-0548">Nucleotidyltransferase</keyword>
<evidence type="ECO:0000259" key="3">
    <source>
        <dbReference type="PROSITE" id="PS50114"/>
    </source>
</evidence>
<keyword evidence="4" id="KW-0240">DNA-directed RNA polymerase</keyword>
<sequence length="516" mass="58265">MSSSNLLHPLVHNDSTLKRKRYLEDLEPLEESNKRARTAPPSPPLASVFTRRSLSPTPPSSFNESAPLKPLPSLSIPIEPKQSTSATSSSESEPTVLVTPQSSPLTIANTALKTKLPKQSTLLPAVMSNDFKYLKQNKRYGGISNYSLDYPDTCINDDDWRLNLELWIEKNFPEKFSNLKTLLRSDKPGFDLLNNAILLTELKEQLDREHRYKKPKFTSKISKKMVSNKKIYQSSPYGKRVYSDHSDDETTSSPYHQHTVPNSNGYTHSSPIALPSQLNTKVNFPYESNYTYTSADHTPTSPTAPASSISSQQQQVPQVPQVQPPQPSQRISLPPISTAVNSLNQYQDHDQNEIRYNKFQTQSSPTQSDHHQFQQHQHQNYPPSQQNYQAARDIVIQTNNFIHTQNHKGPNHTYTIHHHNQHKRKCISCGSDQSPCWRPSWSTSAGQLCNSCGLRYKKTGARCMESSCGRIPAKGEWTAMKSRGKVEIQNNDGSSHLGYKCLHCSSEVEVKERPSK</sequence>
<comment type="caution">
    <text evidence="4">The sequence shown here is derived from an EMBL/GenBank/DDBJ whole genome shotgun (WGS) entry which is preliminary data.</text>
</comment>
<dbReference type="GO" id="GO:0008270">
    <property type="term" value="F:zinc ion binding"/>
    <property type="evidence" value="ECO:0007669"/>
    <property type="project" value="UniProtKB-KW"/>
</dbReference>
<dbReference type="InParanoid" id="K0KXK0"/>
<feature type="region of interest" description="Disordered" evidence="2">
    <location>
        <begin position="1"/>
        <end position="20"/>
    </location>
</feature>
<dbReference type="Gene3D" id="3.30.50.10">
    <property type="entry name" value="Erythroid Transcription Factor GATA-1, subunit A"/>
    <property type="match status" value="1"/>
</dbReference>
<evidence type="ECO:0000313" key="4">
    <source>
        <dbReference type="EMBL" id="CCH45763.1"/>
    </source>
</evidence>
<feature type="region of interest" description="Disordered" evidence="2">
    <location>
        <begin position="360"/>
        <end position="384"/>
    </location>
</feature>
<dbReference type="GO" id="GO:0043565">
    <property type="term" value="F:sequence-specific DNA binding"/>
    <property type="evidence" value="ECO:0007669"/>
    <property type="project" value="InterPro"/>
</dbReference>
<dbReference type="AlphaFoldDB" id="K0KXK0"/>
<keyword evidence="1" id="KW-0479">Metal-binding</keyword>
<evidence type="ECO:0000256" key="1">
    <source>
        <dbReference type="PROSITE-ProRule" id="PRU00094"/>
    </source>
</evidence>
<gene>
    <name evidence="4" type="ORF">BN7_5349</name>
</gene>
<evidence type="ECO:0000313" key="5">
    <source>
        <dbReference type="Proteomes" id="UP000009328"/>
    </source>
</evidence>
<dbReference type="SUPFAM" id="SSF57716">
    <property type="entry name" value="Glucocorticoid receptor-like (DNA-binding domain)"/>
    <property type="match status" value="1"/>
</dbReference>
<feature type="region of interest" description="Disordered" evidence="2">
    <location>
        <begin position="293"/>
        <end position="334"/>
    </location>
</feature>
<feature type="compositionally biased region" description="Low complexity" evidence="2">
    <location>
        <begin position="50"/>
        <end position="93"/>
    </location>
</feature>
<dbReference type="SMART" id="SM00401">
    <property type="entry name" value="ZnF_GATA"/>
    <property type="match status" value="1"/>
</dbReference>
<dbReference type="EMBL" id="CAIF01000208">
    <property type="protein sequence ID" value="CCH45763.1"/>
    <property type="molecule type" value="Genomic_DNA"/>
</dbReference>
<reference evidence="4 5" key="1">
    <citation type="journal article" date="2012" name="Eukaryot. Cell">
        <title>Draft genome sequence of Wickerhamomyces ciferrii NRRL Y-1031 F-60-10.</title>
        <authorList>
            <person name="Schneider J."/>
            <person name="Andrea H."/>
            <person name="Blom J."/>
            <person name="Jaenicke S."/>
            <person name="Ruckert C."/>
            <person name="Schorsch C."/>
            <person name="Szczepanowski R."/>
            <person name="Farwick M."/>
            <person name="Goesmann A."/>
            <person name="Puhler A."/>
            <person name="Schaffer S."/>
            <person name="Tauch A."/>
            <person name="Kohler T."/>
            <person name="Brinkrolf K."/>
        </authorList>
    </citation>
    <scope>NUCLEOTIDE SEQUENCE [LARGE SCALE GENOMIC DNA]</scope>
    <source>
        <strain evidence="5">ATCC 14091 / BCRC 22168 / CBS 111 / JCM 3599 / NBRC 0793 / NRRL Y-1031 F-60-10</strain>
    </source>
</reference>
<dbReference type="InterPro" id="IPR000679">
    <property type="entry name" value="Znf_GATA"/>
</dbReference>
<dbReference type="GO" id="GO:0003899">
    <property type="term" value="F:DNA-directed RNA polymerase activity"/>
    <property type="evidence" value="ECO:0007669"/>
    <property type="project" value="UniProtKB-EC"/>
</dbReference>
<feature type="compositionally biased region" description="Polar residues" evidence="2">
    <location>
        <begin position="251"/>
        <end position="273"/>
    </location>
</feature>